<dbReference type="Proteomes" id="UP001217089">
    <property type="component" value="Unassembled WGS sequence"/>
</dbReference>
<dbReference type="Gene3D" id="3.40.50.1010">
    <property type="entry name" value="5'-nuclease"/>
    <property type="match status" value="1"/>
</dbReference>
<keyword evidence="2" id="KW-0175">Coiled coil</keyword>
<feature type="coiled-coil region" evidence="2">
    <location>
        <begin position="661"/>
        <end position="694"/>
    </location>
</feature>
<organism evidence="6 7">
    <name type="scientific">Tegillarca granosa</name>
    <name type="common">Malaysian cockle</name>
    <name type="synonym">Anadara granosa</name>
    <dbReference type="NCBI Taxonomy" id="220873"/>
    <lineage>
        <taxon>Eukaryota</taxon>
        <taxon>Metazoa</taxon>
        <taxon>Spiralia</taxon>
        <taxon>Lophotrochozoa</taxon>
        <taxon>Mollusca</taxon>
        <taxon>Bivalvia</taxon>
        <taxon>Autobranchia</taxon>
        <taxon>Pteriomorphia</taxon>
        <taxon>Arcoida</taxon>
        <taxon>Arcoidea</taxon>
        <taxon>Arcidae</taxon>
        <taxon>Tegillarca</taxon>
    </lineage>
</organism>
<evidence type="ECO:0000313" key="6">
    <source>
        <dbReference type="EMBL" id="KAJ8304270.1"/>
    </source>
</evidence>
<dbReference type="PANTHER" id="PTHR15696:SF7">
    <property type="entry name" value="NONSENSE-MEDIATED MRNA DECAY FACTOR"/>
    <property type="match status" value="1"/>
</dbReference>
<evidence type="ECO:0000259" key="5">
    <source>
        <dbReference type="Pfam" id="PF10374"/>
    </source>
</evidence>
<feature type="region of interest" description="Disordered" evidence="3">
    <location>
        <begin position="289"/>
        <end position="370"/>
    </location>
</feature>
<dbReference type="SUPFAM" id="SSF48452">
    <property type="entry name" value="TPR-like"/>
    <property type="match status" value="1"/>
</dbReference>
<evidence type="ECO:0008006" key="8">
    <source>
        <dbReference type="Google" id="ProtNLM"/>
    </source>
</evidence>
<sequence>MFYNPSEYGRKAEEVLWRKVFYDIIQLIKRNRRHVRSGSSLEAAFRTHLAAATGYYYHLLFRLQSEFGLKLHSALDFHLIPESKTGKKFAYQTSKRKEISPTVSDWAKKACHRCLICLGDIARYQQDFDKGVSKSAAERFYHQAIALCPDNGAEGNLQRLFEKNGKRFQELQQGNNPSLPPELKRAYDMKVFLVHIDPAVLQDCCQTTLNSFNLCMFYEPVAYAEEEPLDENLQYVDDDMVFKIIVVTAATAFLLALFSHILNHIVIRLHGALYEKENPNKLLHSSLHAQDEDDDDDDLSDLDYDDHRKCNGPTNNLDNSNYGNKEAINSEDNRLQDKPNGQGNSVKKPKPARLRSGEDLSGGFLSEESDEEDIVGYFEHDSDSDLSDNLMESQELEPGFSSNLQTEKLQNQDISNGPSLSSFNKTSDSQNIFQHIGDGDPSVWSNPTEQDSLVHFSSELFSSSMNFLGQNFRLSPQNSRIYERFASTSEAKHVAEITNKLANFVIETDTEASIMPTDTDQSPNEIEHHQLQNTLEVLQNEGLLPVVKVICDWMMCNTGVITTCAQSSQSLWHRLSVLLNLLPKEKALSEHDQCWIDELKSILSNIKNEEWSQKFFLREDTNLWKFSPLKDVHTQWEFNMKRRSQLNDMQEGLFIGPSQPVDSTENEKEAMQRVANEESRRNQLMRDMAQLRLQAEVNQLEGSLETSDHHSFPPYLIPDSAALCDSLQLVKQLTQTSRGIIVIPLSVIDVLDCLKKDSVGAREAISK</sequence>
<dbReference type="InterPro" id="IPR018834">
    <property type="entry name" value="DNA/RNA-bd_Est1-type"/>
</dbReference>
<dbReference type="InterPro" id="IPR045153">
    <property type="entry name" value="Est1/Ebs1-like"/>
</dbReference>
<gene>
    <name evidence="6" type="ORF">KUTeg_017853</name>
</gene>
<evidence type="ECO:0000256" key="3">
    <source>
        <dbReference type="SAM" id="MobiDB-lite"/>
    </source>
</evidence>
<feature type="domain" description="DNA/RNA-binding" evidence="4">
    <location>
        <begin position="537"/>
        <end position="631"/>
    </location>
</feature>
<reference evidence="6 7" key="1">
    <citation type="submission" date="2022-12" db="EMBL/GenBank/DDBJ databases">
        <title>Chromosome-level genome of Tegillarca granosa.</title>
        <authorList>
            <person name="Kim J."/>
        </authorList>
    </citation>
    <scope>NUCLEOTIDE SEQUENCE [LARGE SCALE GENOMIC DNA]</scope>
    <source>
        <strain evidence="6">Teg-2019</strain>
        <tissue evidence="6">Adductor muscle</tissue>
    </source>
</reference>
<comment type="caution">
    <text evidence="6">The sequence shown here is derived from an EMBL/GenBank/DDBJ whole genome shotgun (WGS) entry which is preliminary data.</text>
</comment>
<accession>A0ABQ9EL42</accession>
<evidence type="ECO:0000256" key="1">
    <source>
        <dbReference type="ARBA" id="ARBA00023161"/>
    </source>
</evidence>
<proteinExistence type="predicted"/>
<name>A0ABQ9EL42_TEGGR</name>
<dbReference type="Pfam" id="PF10374">
    <property type="entry name" value="EST1"/>
    <property type="match status" value="1"/>
</dbReference>
<keyword evidence="1" id="KW-0866">Nonsense-mediated mRNA decay</keyword>
<dbReference type="PANTHER" id="PTHR15696">
    <property type="entry name" value="SMG-7 SUPPRESSOR WITH MORPHOLOGICAL EFFECT ON GENITALIA PROTEIN 7"/>
    <property type="match status" value="1"/>
</dbReference>
<feature type="compositionally biased region" description="Acidic residues" evidence="3">
    <location>
        <begin position="291"/>
        <end position="304"/>
    </location>
</feature>
<dbReference type="Gene3D" id="1.25.40.10">
    <property type="entry name" value="Tetratricopeptide repeat domain"/>
    <property type="match status" value="1"/>
</dbReference>
<feature type="compositionally biased region" description="Polar residues" evidence="3">
    <location>
        <begin position="312"/>
        <end position="323"/>
    </location>
</feature>
<dbReference type="InterPro" id="IPR011990">
    <property type="entry name" value="TPR-like_helical_dom_sf"/>
</dbReference>
<dbReference type="Pfam" id="PF10373">
    <property type="entry name" value="EST1_DNA_bind"/>
    <property type="match status" value="1"/>
</dbReference>
<protein>
    <recommendedName>
        <fullName evidence="8">Protein SMG5</fullName>
    </recommendedName>
</protein>
<evidence type="ECO:0000259" key="4">
    <source>
        <dbReference type="Pfam" id="PF10373"/>
    </source>
</evidence>
<feature type="domain" description="Telomerase activating protein Est1-like N-terminal" evidence="5">
    <location>
        <begin position="11"/>
        <end position="128"/>
    </location>
</feature>
<evidence type="ECO:0000313" key="7">
    <source>
        <dbReference type="Proteomes" id="UP001217089"/>
    </source>
</evidence>
<dbReference type="InterPro" id="IPR019458">
    <property type="entry name" value="Est1-like_N"/>
</dbReference>
<keyword evidence="7" id="KW-1185">Reference proteome</keyword>
<dbReference type="EMBL" id="JARBDR010000903">
    <property type="protein sequence ID" value="KAJ8304270.1"/>
    <property type="molecule type" value="Genomic_DNA"/>
</dbReference>
<evidence type="ECO:0000256" key="2">
    <source>
        <dbReference type="SAM" id="Coils"/>
    </source>
</evidence>